<reference evidence="9 10" key="1">
    <citation type="submission" date="2018-03" db="EMBL/GenBank/DDBJ databases">
        <title>Genomic Encyclopedia of Archaeal and Bacterial Type Strains, Phase II (KMG-II): from individual species to whole genera.</title>
        <authorList>
            <person name="Goeker M."/>
        </authorList>
    </citation>
    <scope>NUCLEOTIDE SEQUENCE [LARGE SCALE GENOMIC DNA]</scope>
    <source>
        <strain evidence="9 10">DSM 100214</strain>
    </source>
</reference>
<evidence type="ECO:0000259" key="7">
    <source>
        <dbReference type="Pfam" id="PF07980"/>
    </source>
</evidence>
<keyword evidence="10" id="KW-1185">Reference proteome</keyword>
<evidence type="ECO:0000256" key="4">
    <source>
        <dbReference type="ARBA" id="ARBA00023136"/>
    </source>
</evidence>
<evidence type="ECO:0000256" key="1">
    <source>
        <dbReference type="ARBA" id="ARBA00004442"/>
    </source>
</evidence>
<evidence type="ECO:0000259" key="8">
    <source>
        <dbReference type="Pfam" id="PF14322"/>
    </source>
</evidence>
<feature type="signal peptide" evidence="6">
    <location>
        <begin position="1"/>
        <end position="25"/>
    </location>
</feature>
<feature type="domain" description="RagB/SusD" evidence="7">
    <location>
        <begin position="355"/>
        <end position="508"/>
    </location>
</feature>
<feature type="domain" description="SusD-like N-terminal" evidence="8">
    <location>
        <begin position="23"/>
        <end position="241"/>
    </location>
</feature>
<feature type="chain" id="PRO_5015971507" evidence="6">
    <location>
        <begin position="26"/>
        <end position="508"/>
    </location>
</feature>
<sequence>MKYNIKYLLSVSLISLALVSCNDFLDEKPTSDLTDENLGIDNGKSDSLKYTTAAQAEQLIAGAYNGFDTQLWKLDMYIINDGQSDNSYAGEPNPQRMEIDEFRITPTNENVGRDWGELYKHIATVNTILTWVPLIPDPALTDQRRKQILGEAYFIRALCYFNLVRIYDHVPLIVKDIPEISTENIDEIYPLLYPAQTSTDSVYTQILKDLDYAIANVPDYSGTNKFKATKAITNLIMAQVYATKDGFEKTNWASVKQYAEAVVNDTRYGLLDNFDDVFTIGETAPDKVLPSVDLKNEHSKESLFEIDYTGEPGLNNWGASMFYGVDWKKFNTPSQDLYKAFTAAGDIVRRDASIRFGDVTGLWQDKYWAQNAFPFCNKLRSQEKGNIILYRLPEAILLLAEAENELGNSSKAKELLNKVRTRAKMPNTTANSKEDIRLAIENENRFEFAFEGKRWFDLKRRGRFIQVMKSCGDHQKGYAANLNENRLIWPIPQSEMDQNVNLTQNQGY</sequence>
<evidence type="ECO:0000256" key="3">
    <source>
        <dbReference type="ARBA" id="ARBA00022729"/>
    </source>
</evidence>
<proteinExistence type="inferred from homology"/>
<dbReference type="InterPro" id="IPR012944">
    <property type="entry name" value="SusD_RagB_dom"/>
</dbReference>
<comment type="subcellular location">
    <subcellularLocation>
        <location evidence="1">Cell outer membrane</location>
    </subcellularLocation>
</comment>
<name>A0A2V3PQ45_9BACT</name>
<gene>
    <name evidence="9" type="ORF">CLV62_14121</name>
</gene>
<comment type="caution">
    <text evidence="9">The sequence shown here is derived from an EMBL/GenBank/DDBJ whole genome shotgun (WGS) entry which is preliminary data.</text>
</comment>
<organism evidence="9 10">
    <name type="scientific">Dysgonomonas alginatilytica</name>
    <dbReference type="NCBI Taxonomy" id="1605892"/>
    <lineage>
        <taxon>Bacteria</taxon>
        <taxon>Pseudomonadati</taxon>
        <taxon>Bacteroidota</taxon>
        <taxon>Bacteroidia</taxon>
        <taxon>Bacteroidales</taxon>
        <taxon>Dysgonomonadaceae</taxon>
        <taxon>Dysgonomonas</taxon>
    </lineage>
</organism>
<dbReference type="SUPFAM" id="SSF48452">
    <property type="entry name" value="TPR-like"/>
    <property type="match status" value="1"/>
</dbReference>
<comment type="similarity">
    <text evidence="2">Belongs to the SusD family.</text>
</comment>
<dbReference type="AlphaFoldDB" id="A0A2V3PQ45"/>
<accession>A0A2V3PQ45</accession>
<dbReference type="Pfam" id="PF07980">
    <property type="entry name" value="SusD_RagB"/>
    <property type="match status" value="1"/>
</dbReference>
<dbReference type="GO" id="GO:0009279">
    <property type="term" value="C:cell outer membrane"/>
    <property type="evidence" value="ECO:0007669"/>
    <property type="project" value="UniProtKB-SubCell"/>
</dbReference>
<dbReference type="Proteomes" id="UP000247973">
    <property type="component" value="Unassembled WGS sequence"/>
</dbReference>
<dbReference type="PROSITE" id="PS51257">
    <property type="entry name" value="PROKAR_LIPOPROTEIN"/>
    <property type="match status" value="1"/>
</dbReference>
<dbReference type="InterPro" id="IPR033985">
    <property type="entry name" value="SusD-like_N"/>
</dbReference>
<evidence type="ECO:0000313" key="9">
    <source>
        <dbReference type="EMBL" id="PXV58910.1"/>
    </source>
</evidence>
<dbReference type="EMBL" id="QICL01000041">
    <property type="protein sequence ID" value="PXV58910.1"/>
    <property type="molecule type" value="Genomic_DNA"/>
</dbReference>
<evidence type="ECO:0000256" key="2">
    <source>
        <dbReference type="ARBA" id="ARBA00006275"/>
    </source>
</evidence>
<dbReference type="Pfam" id="PF14322">
    <property type="entry name" value="SusD-like_3"/>
    <property type="match status" value="1"/>
</dbReference>
<dbReference type="CDD" id="cd08977">
    <property type="entry name" value="SusD"/>
    <property type="match status" value="1"/>
</dbReference>
<evidence type="ECO:0000256" key="5">
    <source>
        <dbReference type="ARBA" id="ARBA00023237"/>
    </source>
</evidence>
<keyword evidence="5" id="KW-0998">Cell outer membrane</keyword>
<dbReference type="InterPro" id="IPR011990">
    <property type="entry name" value="TPR-like_helical_dom_sf"/>
</dbReference>
<keyword evidence="3 6" id="KW-0732">Signal</keyword>
<dbReference type="RefSeq" id="WP_110312482.1">
    <property type="nucleotide sequence ID" value="NZ_QICL01000041.1"/>
</dbReference>
<keyword evidence="4" id="KW-0472">Membrane</keyword>
<evidence type="ECO:0000313" key="10">
    <source>
        <dbReference type="Proteomes" id="UP000247973"/>
    </source>
</evidence>
<dbReference type="Gene3D" id="1.25.40.390">
    <property type="match status" value="1"/>
</dbReference>
<dbReference type="OrthoDB" id="617686at2"/>
<evidence type="ECO:0000256" key="6">
    <source>
        <dbReference type="SAM" id="SignalP"/>
    </source>
</evidence>
<protein>
    <submittedName>
        <fullName evidence="9">Putative outer membrane starch-binding protein</fullName>
    </submittedName>
</protein>